<feature type="transmembrane region" description="Helical" evidence="4">
    <location>
        <begin position="377"/>
        <end position="401"/>
    </location>
</feature>
<feature type="transmembrane region" description="Helical" evidence="4">
    <location>
        <begin position="82"/>
        <end position="101"/>
    </location>
</feature>
<gene>
    <name evidence="6" type="ORF">GO986_03160</name>
</gene>
<dbReference type="Gene3D" id="1.20.1250.20">
    <property type="entry name" value="MFS general substrate transporter like domains"/>
    <property type="match status" value="2"/>
</dbReference>
<dbReference type="PANTHER" id="PTHR23525">
    <property type="entry name" value="TRANSPORTER, PUTATIVE-RELATED"/>
    <property type="match status" value="1"/>
</dbReference>
<dbReference type="InterPro" id="IPR011701">
    <property type="entry name" value="MFS"/>
</dbReference>
<keyword evidence="7" id="KW-1185">Reference proteome</keyword>
<keyword evidence="1 4" id="KW-0812">Transmembrane</keyword>
<dbReference type="RefSeq" id="WP_369409116.1">
    <property type="nucleotide sequence ID" value="NZ_WQLB01000003.1"/>
</dbReference>
<dbReference type="InterPro" id="IPR036259">
    <property type="entry name" value="MFS_trans_sf"/>
</dbReference>
<keyword evidence="2 4" id="KW-1133">Transmembrane helix</keyword>
<name>A0A7C9LJB0_9DEIO</name>
<reference evidence="6 7" key="1">
    <citation type="submission" date="2019-12" db="EMBL/GenBank/DDBJ databases">
        <title>Deinococcus sp. HMF7620 Genome sequencing and assembly.</title>
        <authorList>
            <person name="Kang H."/>
            <person name="Kim H."/>
            <person name="Joh K."/>
        </authorList>
    </citation>
    <scope>NUCLEOTIDE SEQUENCE [LARGE SCALE GENOMIC DNA]</scope>
    <source>
        <strain evidence="6 7">HMF7620</strain>
    </source>
</reference>
<evidence type="ECO:0000256" key="4">
    <source>
        <dbReference type="SAM" id="Phobius"/>
    </source>
</evidence>
<keyword evidence="3 4" id="KW-0472">Membrane</keyword>
<dbReference type="Proteomes" id="UP000483286">
    <property type="component" value="Unassembled WGS sequence"/>
</dbReference>
<feature type="transmembrane region" description="Helical" evidence="4">
    <location>
        <begin position="107"/>
        <end position="129"/>
    </location>
</feature>
<evidence type="ECO:0000256" key="2">
    <source>
        <dbReference type="ARBA" id="ARBA00022989"/>
    </source>
</evidence>
<feature type="transmembrane region" description="Helical" evidence="4">
    <location>
        <begin position="180"/>
        <end position="202"/>
    </location>
</feature>
<evidence type="ECO:0000259" key="5">
    <source>
        <dbReference type="PROSITE" id="PS50850"/>
    </source>
</evidence>
<dbReference type="SUPFAM" id="SSF103473">
    <property type="entry name" value="MFS general substrate transporter"/>
    <property type="match status" value="1"/>
</dbReference>
<evidence type="ECO:0000313" key="6">
    <source>
        <dbReference type="EMBL" id="MVN85758.1"/>
    </source>
</evidence>
<feature type="transmembrane region" description="Helical" evidence="4">
    <location>
        <begin position="18"/>
        <end position="43"/>
    </location>
</feature>
<evidence type="ECO:0000256" key="1">
    <source>
        <dbReference type="ARBA" id="ARBA00022692"/>
    </source>
</evidence>
<evidence type="ECO:0000313" key="7">
    <source>
        <dbReference type="Proteomes" id="UP000483286"/>
    </source>
</evidence>
<feature type="transmembrane region" description="Helical" evidence="4">
    <location>
        <begin position="260"/>
        <end position="280"/>
    </location>
</feature>
<protein>
    <submittedName>
        <fullName evidence="6">MFS transporter</fullName>
    </submittedName>
</protein>
<organism evidence="6 7">
    <name type="scientific">Deinococcus arboris</name>
    <dbReference type="NCBI Taxonomy" id="2682977"/>
    <lineage>
        <taxon>Bacteria</taxon>
        <taxon>Thermotogati</taxon>
        <taxon>Deinococcota</taxon>
        <taxon>Deinococci</taxon>
        <taxon>Deinococcales</taxon>
        <taxon>Deinococcaceae</taxon>
        <taxon>Deinococcus</taxon>
    </lineage>
</organism>
<evidence type="ECO:0000256" key="3">
    <source>
        <dbReference type="ARBA" id="ARBA00023136"/>
    </source>
</evidence>
<dbReference type="PROSITE" id="PS50850">
    <property type="entry name" value="MFS"/>
    <property type="match status" value="1"/>
</dbReference>
<dbReference type="InterPro" id="IPR020846">
    <property type="entry name" value="MFS_dom"/>
</dbReference>
<dbReference type="EMBL" id="WQLB01000003">
    <property type="protein sequence ID" value="MVN85758.1"/>
    <property type="molecule type" value="Genomic_DNA"/>
</dbReference>
<dbReference type="AlphaFoldDB" id="A0A7C9LJB0"/>
<feature type="transmembrane region" description="Helical" evidence="4">
    <location>
        <begin position="141"/>
        <end position="160"/>
    </location>
</feature>
<proteinExistence type="predicted"/>
<dbReference type="GO" id="GO:0022857">
    <property type="term" value="F:transmembrane transporter activity"/>
    <property type="evidence" value="ECO:0007669"/>
    <property type="project" value="InterPro"/>
</dbReference>
<comment type="caution">
    <text evidence="6">The sequence shown here is derived from an EMBL/GenBank/DDBJ whole genome shotgun (WGS) entry which is preliminary data.</text>
</comment>
<accession>A0A7C9LJB0</accession>
<feature type="domain" description="Major facilitator superfamily (MFS) profile" evidence="5">
    <location>
        <begin position="17"/>
        <end position="404"/>
    </location>
</feature>
<dbReference type="Pfam" id="PF07690">
    <property type="entry name" value="MFS_1"/>
    <property type="match status" value="2"/>
</dbReference>
<sequence length="418" mass="43544">MTGPGSGRGQTWRFSGQVWLFLASVFVFGLSQAFTALFLNFYLRALGLGAEWQGVMNALPALTLAALSLPAVALARRISNAHTLKVGAALSLLGTVLLALAQGPLLVVLGALVQGAGAALSVVSGSPFMADNSTERSRVTLFSVQSALMTGAGFLGNLLGGQVPSLYAAWTGSEPDGLGALRAALLVAAGLLALGLIPVLGLRASGHTVREGRSFRVRDRATMARLVLPNVLVGLGAGATIPFLNIFIEGKFRISYSDLGTLFAWTSLATAATALLQPLLVKRLGQLQAVLLVQASSLPFLAMLGFAPSLWLVTAALFTRGALMNAAGPVYSAYAMSALPEEDRPMYSAVNVIAWDAGWAVSSVLSGVVRGLLPFGAAFHVLFAWTLLMYASSVLAIYLGLYRRARMKGAASPLSPPA</sequence>
<feature type="transmembrane region" description="Helical" evidence="4">
    <location>
        <begin position="55"/>
        <end position="75"/>
    </location>
</feature>
<feature type="transmembrane region" description="Helical" evidence="4">
    <location>
        <begin position="223"/>
        <end position="248"/>
    </location>
</feature>
<dbReference type="PANTHER" id="PTHR23525:SF1">
    <property type="entry name" value="NODULIN-LIKE DOMAIN-CONTAINING PROTEIN"/>
    <property type="match status" value="1"/>
</dbReference>